<evidence type="ECO:0000256" key="9">
    <source>
        <dbReference type="ARBA" id="ARBA00023014"/>
    </source>
</evidence>
<accession>A0A3R8LTD9</accession>
<dbReference type="Pfam" id="PF10588">
    <property type="entry name" value="NADH-G_4Fe-4S_3"/>
    <property type="match status" value="1"/>
</dbReference>
<dbReference type="FunFam" id="3.10.20.740:FF:000001">
    <property type="entry name" value="NADH-quinone oxidoreductase subunit G"/>
    <property type="match status" value="1"/>
</dbReference>
<protein>
    <recommendedName>
        <fullName evidence="12">NADH-quinone oxidoreductase</fullName>
        <ecNumber evidence="12">7.1.1.-</ecNumber>
    </recommendedName>
</protein>
<evidence type="ECO:0000256" key="5">
    <source>
        <dbReference type="ARBA" id="ARBA00022719"/>
    </source>
</evidence>
<dbReference type="InterPro" id="IPR036010">
    <property type="entry name" value="2Fe-2S_ferredoxin-like_sf"/>
</dbReference>
<dbReference type="PROSITE" id="PS00641">
    <property type="entry name" value="COMPLEX1_75K_1"/>
    <property type="match status" value="1"/>
</dbReference>
<dbReference type="PROSITE" id="PS51839">
    <property type="entry name" value="4FE4S_HC3"/>
    <property type="match status" value="1"/>
</dbReference>
<evidence type="ECO:0000259" key="14">
    <source>
        <dbReference type="PROSITE" id="PS51669"/>
    </source>
</evidence>
<reference evidence="16 17" key="1">
    <citation type="submission" date="2018-11" db="EMBL/GenBank/DDBJ databases">
        <title>Genome sequencing of Lautropia sp. KCOM 2505 (= ChDC F240).</title>
        <authorList>
            <person name="Kook J.-K."/>
            <person name="Park S.-N."/>
            <person name="Lim Y.K."/>
        </authorList>
    </citation>
    <scope>NUCLEOTIDE SEQUENCE [LARGE SCALE GENOMIC DNA]</scope>
    <source>
        <strain evidence="16 17">KCOM 2505</strain>
    </source>
</reference>
<dbReference type="PROSITE" id="PS00642">
    <property type="entry name" value="COMPLEX1_75K_2"/>
    <property type="match status" value="1"/>
</dbReference>
<evidence type="ECO:0000256" key="4">
    <source>
        <dbReference type="ARBA" id="ARBA00022714"/>
    </source>
</evidence>
<dbReference type="Gene3D" id="3.10.20.740">
    <property type="match status" value="1"/>
</dbReference>
<dbReference type="RefSeq" id="WP_125095192.1">
    <property type="nucleotide sequence ID" value="NZ_RRUE01000001.1"/>
</dbReference>
<dbReference type="Proteomes" id="UP000270261">
    <property type="component" value="Unassembled WGS sequence"/>
</dbReference>
<keyword evidence="7 12" id="KW-1278">Translocase</keyword>
<keyword evidence="9 12" id="KW-0411">Iron-sulfur</keyword>
<comment type="cofactor">
    <cofactor evidence="1 12">
        <name>[4Fe-4S] cluster</name>
        <dbReference type="ChEBI" id="CHEBI:49883"/>
    </cofactor>
</comment>
<dbReference type="InterPro" id="IPR006656">
    <property type="entry name" value="Mopterin_OxRdtase"/>
</dbReference>
<evidence type="ECO:0000259" key="15">
    <source>
        <dbReference type="PROSITE" id="PS51839"/>
    </source>
</evidence>
<dbReference type="Pfam" id="PF13510">
    <property type="entry name" value="Fer2_4"/>
    <property type="match status" value="1"/>
</dbReference>
<evidence type="ECO:0000313" key="16">
    <source>
        <dbReference type="EMBL" id="RRN45764.1"/>
    </source>
</evidence>
<dbReference type="PROSITE" id="PS51669">
    <property type="entry name" value="4FE4S_MOW_BIS_MGD"/>
    <property type="match status" value="1"/>
</dbReference>
<dbReference type="InterPro" id="IPR001041">
    <property type="entry name" value="2Fe-2S_ferredoxin-type"/>
</dbReference>
<comment type="similarity">
    <text evidence="2 12">Belongs to the complex I 75 kDa subunit family.</text>
</comment>
<evidence type="ECO:0000256" key="3">
    <source>
        <dbReference type="ARBA" id="ARBA00022485"/>
    </source>
</evidence>
<comment type="cofactor">
    <cofactor evidence="12">
        <name>[2Fe-2S] cluster</name>
        <dbReference type="ChEBI" id="CHEBI:190135"/>
    </cofactor>
    <text evidence="12">Binds 1 [2Fe-2S] cluster per subunit.</text>
</comment>
<name>A0A3R8LTD9_9BURK</name>
<dbReference type="InterPro" id="IPR006963">
    <property type="entry name" value="Mopterin_OxRdtase_4Fe-4S_dom"/>
</dbReference>
<dbReference type="InterPro" id="IPR009010">
    <property type="entry name" value="Asp_de-COase-like_dom_sf"/>
</dbReference>
<dbReference type="InterPro" id="IPR010228">
    <property type="entry name" value="NADH_UbQ_OxRdtase_Gsu"/>
</dbReference>
<keyword evidence="6 12" id="KW-0479">Metal-binding</keyword>
<evidence type="ECO:0000256" key="7">
    <source>
        <dbReference type="ARBA" id="ARBA00022967"/>
    </source>
</evidence>
<dbReference type="Pfam" id="PF00384">
    <property type="entry name" value="Molybdopterin"/>
    <property type="match status" value="1"/>
</dbReference>
<dbReference type="FunFam" id="3.30.70.20:FF:000002">
    <property type="entry name" value="NADH-ubiquinone oxidoreductase 75 kDa subunit"/>
    <property type="match status" value="1"/>
</dbReference>
<dbReference type="Gene3D" id="3.40.50.740">
    <property type="match status" value="2"/>
</dbReference>
<dbReference type="GO" id="GO:0051537">
    <property type="term" value="F:2 iron, 2 sulfur cluster binding"/>
    <property type="evidence" value="ECO:0007669"/>
    <property type="project" value="UniProtKB-UniRule"/>
</dbReference>
<proteinExistence type="inferred from homology"/>
<dbReference type="CDD" id="cd02772">
    <property type="entry name" value="MopB_NDH-1_NuoG2"/>
    <property type="match status" value="1"/>
</dbReference>
<dbReference type="PANTHER" id="PTHR43105:SF13">
    <property type="entry name" value="NADH-UBIQUINONE OXIDOREDUCTASE 75 KDA SUBUNIT, MITOCHONDRIAL"/>
    <property type="match status" value="1"/>
</dbReference>
<evidence type="ECO:0000256" key="1">
    <source>
        <dbReference type="ARBA" id="ARBA00001966"/>
    </source>
</evidence>
<comment type="catalytic activity">
    <reaction evidence="11 12">
        <text>a quinone + NADH + 5 H(+)(in) = a quinol + NAD(+) + 4 H(+)(out)</text>
        <dbReference type="Rhea" id="RHEA:57888"/>
        <dbReference type="ChEBI" id="CHEBI:15378"/>
        <dbReference type="ChEBI" id="CHEBI:24646"/>
        <dbReference type="ChEBI" id="CHEBI:57540"/>
        <dbReference type="ChEBI" id="CHEBI:57945"/>
        <dbReference type="ChEBI" id="CHEBI:132124"/>
    </reaction>
</comment>
<dbReference type="NCBIfam" id="TIGR01973">
    <property type="entry name" value="NuoG"/>
    <property type="match status" value="1"/>
</dbReference>
<dbReference type="Gene3D" id="3.30.70.20">
    <property type="match status" value="1"/>
</dbReference>
<dbReference type="GO" id="GO:0042773">
    <property type="term" value="P:ATP synthesis coupled electron transport"/>
    <property type="evidence" value="ECO:0007669"/>
    <property type="project" value="InterPro"/>
</dbReference>
<dbReference type="InterPro" id="IPR000283">
    <property type="entry name" value="NADH_UbQ_OxRdtase_75kDa_su_CS"/>
</dbReference>
<gene>
    <name evidence="16" type="ORF">EHV23_06375</name>
</gene>
<dbReference type="PANTHER" id="PTHR43105">
    <property type="entry name" value="RESPIRATORY NITRATE REDUCTASE"/>
    <property type="match status" value="1"/>
</dbReference>
<dbReference type="SUPFAM" id="SSF54292">
    <property type="entry name" value="2Fe-2S ferredoxin-like"/>
    <property type="match status" value="1"/>
</dbReference>
<dbReference type="Gene3D" id="3.40.228.10">
    <property type="entry name" value="Dimethylsulfoxide Reductase, domain 2"/>
    <property type="match status" value="1"/>
</dbReference>
<evidence type="ECO:0000256" key="11">
    <source>
        <dbReference type="ARBA" id="ARBA00047712"/>
    </source>
</evidence>
<dbReference type="EC" id="7.1.1.-" evidence="12"/>
<evidence type="ECO:0000256" key="8">
    <source>
        <dbReference type="ARBA" id="ARBA00023004"/>
    </source>
</evidence>
<dbReference type="EMBL" id="RRUE01000001">
    <property type="protein sequence ID" value="RRN45764.1"/>
    <property type="molecule type" value="Genomic_DNA"/>
</dbReference>
<dbReference type="InterPro" id="IPR054351">
    <property type="entry name" value="NADH_UbQ_OxRdtase_ferredoxin"/>
</dbReference>
<dbReference type="GO" id="GO:0051539">
    <property type="term" value="F:4 iron, 4 sulfur cluster binding"/>
    <property type="evidence" value="ECO:0007669"/>
    <property type="project" value="UniProtKB-KW"/>
</dbReference>
<dbReference type="GO" id="GO:0048038">
    <property type="term" value="F:quinone binding"/>
    <property type="evidence" value="ECO:0007669"/>
    <property type="project" value="UniProtKB-UniRule"/>
</dbReference>
<dbReference type="GO" id="GO:0016020">
    <property type="term" value="C:membrane"/>
    <property type="evidence" value="ECO:0007669"/>
    <property type="project" value="InterPro"/>
</dbReference>
<dbReference type="PROSITE" id="PS51085">
    <property type="entry name" value="2FE2S_FER_2"/>
    <property type="match status" value="1"/>
</dbReference>
<evidence type="ECO:0000256" key="12">
    <source>
        <dbReference type="RuleBase" id="RU003525"/>
    </source>
</evidence>
<dbReference type="SMART" id="SM00929">
    <property type="entry name" value="NADH-G_4Fe-4S_3"/>
    <property type="match status" value="1"/>
</dbReference>
<comment type="function">
    <text evidence="12">NDH-1 shuttles electrons from NADH, via FMN and iron-sulfur (Fe-S) centers, to quinones in the respiratory chain. Couples the redox reaction to proton translocation (for every two electrons transferred, four hydrogen ions are translocated across the cytoplasmic membrane), and thus conserves the redox energy in a proton gradient.</text>
</comment>
<feature type="domain" description="4Fe-4S His(Cys)3-ligated-type" evidence="15">
    <location>
        <begin position="78"/>
        <end position="117"/>
    </location>
</feature>
<keyword evidence="3 12" id="KW-0004">4Fe-4S</keyword>
<feature type="domain" description="4Fe-4S Mo/W bis-MGD-type" evidence="14">
    <location>
        <begin position="216"/>
        <end position="272"/>
    </location>
</feature>
<dbReference type="SUPFAM" id="SSF50692">
    <property type="entry name" value="ADC-like"/>
    <property type="match status" value="1"/>
</dbReference>
<evidence type="ECO:0000256" key="6">
    <source>
        <dbReference type="ARBA" id="ARBA00022723"/>
    </source>
</evidence>
<dbReference type="SUPFAM" id="SSF54862">
    <property type="entry name" value="4Fe-4S ferredoxins"/>
    <property type="match status" value="1"/>
</dbReference>
<dbReference type="Pfam" id="PF22151">
    <property type="entry name" value="Fer4_NDSU1"/>
    <property type="match status" value="1"/>
</dbReference>
<evidence type="ECO:0000313" key="17">
    <source>
        <dbReference type="Proteomes" id="UP000270261"/>
    </source>
</evidence>
<dbReference type="AlphaFoldDB" id="A0A3R8LTD9"/>
<comment type="caution">
    <text evidence="16">The sequence shown here is derived from an EMBL/GenBank/DDBJ whole genome shotgun (WGS) entry which is preliminary data.</text>
</comment>
<keyword evidence="5 12" id="KW-0874">Quinone</keyword>
<feature type="domain" description="2Fe-2S ferredoxin-type" evidence="13">
    <location>
        <begin position="1"/>
        <end position="78"/>
    </location>
</feature>
<dbReference type="OrthoDB" id="7376058at2"/>
<keyword evidence="8 12" id="KW-0408">Iron</keyword>
<dbReference type="GO" id="GO:0008137">
    <property type="term" value="F:NADH dehydrogenase (ubiquinone) activity"/>
    <property type="evidence" value="ECO:0007669"/>
    <property type="project" value="UniProtKB-UniRule"/>
</dbReference>
<keyword evidence="17" id="KW-1185">Reference proteome</keyword>
<dbReference type="GO" id="GO:0046872">
    <property type="term" value="F:metal ion binding"/>
    <property type="evidence" value="ECO:0007669"/>
    <property type="project" value="UniProtKB-UniRule"/>
</dbReference>
<sequence>MVEVEIDGQKVSVAEGSMVMHAANAAGVYVPHFCYHKKLSIAASCRMCLVEVEKAPKALPACATPVTAGMKVHTHSKKAVDAQKAVMEFLLINHPLDCPICDQGGECQLQDLAVGYGHSMSNYREEKRVVFHKHLGPLISAEEMSRCIHCTRCVRFGQEVGGIMELGMAGRGEHSQILTFLGQSVDSELSGNVIDICPVGALTSKPFRYSARTWELTRRRSVAPHDSLGSNIVVQVKQDRVKRVLPFENEAVNECWISDRDRFSYEGLEAPDRLLVPMIKQDNEWREASWESALDYITHALSDIAQKHGPESIGMLASPSSTLEELYLGGALMRGLSSENIDFRLRQSDFSMDAERTGVPWIGHAIDEVDSFDALFIIGSFLRKDHPLLSARVRHAAKNGTRVLSMHATVEDWLMPVSVQQALAPHRWVDHLIEVLVACAGQLQQPAPAMYHEVEPSAEARALAAALLEGENRVIWLGNTAVQHPQYGAILQVVQAIAHLTGARFGVIGEAANSVGGYLATALPVVGSRGLNAVQMIAQPRKAYLLHGIEPSFDLADPVAARKALGQAATVIATTAYASPDLMAVADCLLPIAPFTETGGSFINCEGRLQSFNGAVRPAGQARPGWKVMRVLGSLLGIPGFDFENVEQVRQRALSDAVAPTLQAAPAKAATTSSNRPGAGLRRNLVRKEAITAQAIPDGRHFGRLLNNQINEQLPVWRAHPWSGVLQRVASVPIYAVDALVRRGTALQKTADARNVAVRLHGDTIARLGLEGVDRVRVCQQEGSAVLPLARDDRMAADAVWVPAALAAVATLPDMFGPITLEAAK</sequence>
<dbReference type="PROSITE" id="PS00643">
    <property type="entry name" value="COMPLEX1_75K_3"/>
    <property type="match status" value="1"/>
</dbReference>
<dbReference type="CDD" id="cd00207">
    <property type="entry name" value="fer2"/>
    <property type="match status" value="1"/>
</dbReference>
<keyword evidence="10 12" id="KW-0520">NAD</keyword>
<dbReference type="InterPro" id="IPR019574">
    <property type="entry name" value="NADH_UbQ_OxRdtase_Gsu_4Fe4S-bd"/>
</dbReference>
<organism evidence="16 17">
    <name type="scientific">Lautropia dentalis</name>
    <dbReference type="NCBI Taxonomy" id="2490857"/>
    <lineage>
        <taxon>Bacteria</taxon>
        <taxon>Pseudomonadati</taxon>
        <taxon>Pseudomonadota</taxon>
        <taxon>Betaproteobacteria</taxon>
        <taxon>Burkholderiales</taxon>
        <taxon>Burkholderiaceae</taxon>
        <taxon>Lautropia</taxon>
    </lineage>
</organism>
<keyword evidence="4 12" id="KW-0001">2Fe-2S</keyword>
<dbReference type="GO" id="GO:0016651">
    <property type="term" value="F:oxidoreductase activity, acting on NAD(P)H"/>
    <property type="evidence" value="ECO:0007669"/>
    <property type="project" value="InterPro"/>
</dbReference>
<dbReference type="SUPFAM" id="SSF53706">
    <property type="entry name" value="Formate dehydrogenase/DMSO reductase, domains 1-3"/>
    <property type="match status" value="1"/>
</dbReference>
<dbReference type="Pfam" id="PF22117">
    <property type="entry name" value="Fer4_Nqo3"/>
    <property type="match status" value="1"/>
</dbReference>
<evidence type="ECO:0000256" key="10">
    <source>
        <dbReference type="ARBA" id="ARBA00023027"/>
    </source>
</evidence>
<evidence type="ECO:0000256" key="2">
    <source>
        <dbReference type="ARBA" id="ARBA00005404"/>
    </source>
</evidence>
<dbReference type="InterPro" id="IPR050123">
    <property type="entry name" value="Prok_molybdopt-oxidoreductase"/>
</dbReference>
<evidence type="ECO:0000259" key="13">
    <source>
        <dbReference type="PROSITE" id="PS51085"/>
    </source>
</evidence>
<keyword evidence="16" id="KW-0560">Oxidoreductase</keyword>